<name>A0A841EPX0_9BACT</name>
<comment type="caution">
    <text evidence="2">The sequence shown here is derived from an EMBL/GenBank/DDBJ whole genome shotgun (WGS) entry which is preliminary data.</text>
</comment>
<accession>A0A841EPX0</accession>
<protein>
    <submittedName>
        <fullName evidence="2">Putative PIN family toxin of toxin-antitoxin system</fullName>
    </submittedName>
</protein>
<dbReference type="NCBIfam" id="TIGR00305">
    <property type="entry name" value="putative toxin-antitoxin system toxin component, PIN family"/>
    <property type="match status" value="1"/>
</dbReference>
<dbReference type="AlphaFoldDB" id="A0A841EPX0"/>
<dbReference type="PANTHER" id="PTHR34610:SF3">
    <property type="entry name" value="SSL7007 PROTEIN"/>
    <property type="match status" value="1"/>
</dbReference>
<sequence length="135" mass="15804">MRVVIDTNCLLASIPPKSNYYWLYQAFENELFEWVVSNEVLTEYEEMLIEKYSELTAELILSILASAPNVIFSEPFYKWQLIENDPDDNKFVDLAIATNADYLVTNDKHFNILKSLDFPPIRVVSLMEFKEIIKL</sequence>
<dbReference type="InterPro" id="IPR002850">
    <property type="entry name" value="PIN_toxin-like"/>
</dbReference>
<keyword evidence="3" id="KW-1185">Reference proteome</keyword>
<evidence type="ECO:0000259" key="1">
    <source>
        <dbReference type="SMART" id="SM00670"/>
    </source>
</evidence>
<dbReference type="PANTHER" id="PTHR34610">
    <property type="entry name" value="SSL7007 PROTEIN"/>
    <property type="match status" value="1"/>
</dbReference>
<dbReference type="Gene3D" id="3.40.50.1010">
    <property type="entry name" value="5'-nuclease"/>
    <property type="match status" value="1"/>
</dbReference>
<dbReference type="Proteomes" id="UP000524404">
    <property type="component" value="Unassembled WGS sequence"/>
</dbReference>
<dbReference type="EMBL" id="JACHKT010000021">
    <property type="protein sequence ID" value="MBB6004284.1"/>
    <property type="molecule type" value="Genomic_DNA"/>
</dbReference>
<dbReference type="InterPro" id="IPR002716">
    <property type="entry name" value="PIN_dom"/>
</dbReference>
<gene>
    <name evidence="2" type="ORF">HNP25_002947</name>
</gene>
<dbReference type="SUPFAM" id="SSF88723">
    <property type="entry name" value="PIN domain-like"/>
    <property type="match status" value="1"/>
</dbReference>
<reference evidence="2 3" key="1">
    <citation type="submission" date="2020-08" db="EMBL/GenBank/DDBJ databases">
        <title>Functional genomics of gut bacteria from endangered species of beetles.</title>
        <authorList>
            <person name="Carlos-Shanley C."/>
        </authorList>
    </citation>
    <scope>NUCLEOTIDE SEQUENCE [LARGE SCALE GENOMIC DNA]</scope>
    <source>
        <strain evidence="2 3">S00070</strain>
    </source>
</reference>
<proteinExistence type="predicted"/>
<evidence type="ECO:0000313" key="2">
    <source>
        <dbReference type="EMBL" id="MBB6004284.1"/>
    </source>
</evidence>
<dbReference type="RefSeq" id="WP_184135185.1">
    <property type="nucleotide sequence ID" value="NZ_JACHKT010000021.1"/>
</dbReference>
<evidence type="ECO:0000313" key="3">
    <source>
        <dbReference type="Proteomes" id="UP000524404"/>
    </source>
</evidence>
<dbReference type="SMART" id="SM00670">
    <property type="entry name" value="PINc"/>
    <property type="match status" value="1"/>
</dbReference>
<dbReference type="Pfam" id="PF13470">
    <property type="entry name" value="PIN_3"/>
    <property type="match status" value="1"/>
</dbReference>
<organism evidence="2 3">
    <name type="scientific">Arcicella rosea</name>
    <dbReference type="NCBI Taxonomy" id="502909"/>
    <lineage>
        <taxon>Bacteria</taxon>
        <taxon>Pseudomonadati</taxon>
        <taxon>Bacteroidota</taxon>
        <taxon>Cytophagia</taxon>
        <taxon>Cytophagales</taxon>
        <taxon>Flectobacillaceae</taxon>
        <taxon>Arcicella</taxon>
    </lineage>
</organism>
<dbReference type="InterPro" id="IPR029060">
    <property type="entry name" value="PIN-like_dom_sf"/>
</dbReference>
<feature type="domain" description="PIN" evidence="1">
    <location>
        <begin position="1"/>
        <end position="112"/>
    </location>
</feature>